<feature type="domain" description="SUF system FeS cluster assembly SufBD core" evidence="2">
    <location>
        <begin position="162"/>
        <end position="386"/>
    </location>
</feature>
<dbReference type="InterPro" id="IPR045595">
    <property type="entry name" value="SufBD_N"/>
</dbReference>
<sequence>MSAALAERGEDFLAEFARRCASLPGALATREAAARRFAAAGLPTRRLEAWRYTDLRALAAVSFAPAAAGADAAALISALPDFAAPLLVLVNGKIAPASSNFPDGEGVGSFARTPDFALRCAPLAALNTMLAEDGAVIRVADGVDAATLALAHLSLAESGQPIAVHPRHLIRLGAGARLTLIEYAAGQGCYWHNMVAEIALGAGAQLTHIRLQTEATAAFHVATIFADIGPAARYDCFTLGLGARLARTEIHARLGGVGGIAHLNAAQMLRGAQHGDITTVVAHDAPGGASRQTVKSVLADRARGVFQGRIEVARAAQKTDGYQMSQALLLSPEAEIDCKPELEIFADDVKCSHGATIGALDPDQLFYLRARGIPEKLARTLLVRAFLDEAIEGIAHAGARAVLDRAIARWWEAEG</sequence>
<dbReference type="Pfam" id="PF19295">
    <property type="entry name" value="SufBD_N"/>
    <property type="match status" value="1"/>
</dbReference>
<gene>
    <name evidence="4" type="primary">sufD</name>
    <name evidence="4" type="ORF">ENY07_13000</name>
</gene>
<dbReference type="EMBL" id="DTQM01000246">
    <property type="protein sequence ID" value="HGC44119.1"/>
    <property type="molecule type" value="Genomic_DNA"/>
</dbReference>
<dbReference type="SUPFAM" id="SSF101960">
    <property type="entry name" value="Stabilizer of iron transporter SufD"/>
    <property type="match status" value="1"/>
</dbReference>
<accession>A0A8J4HDH5</accession>
<reference evidence="4" key="1">
    <citation type="journal article" date="2020" name="mSystems">
        <title>Genome- and Community-Level Interaction Insights into Carbon Utilization and Element Cycling Functions of Hydrothermarchaeota in Hydrothermal Sediment.</title>
        <authorList>
            <person name="Zhou Z."/>
            <person name="Liu Y."/>
            <person name="Xu W."/>
            <person name="Pan J."/>
            <person name="Luo Z.H."/>
            <person name="Li M."/>
        </authorList>
    </citation>
    <scope>NUCLEOTIDE SEQUENCE</scope>
    <source>
        <strain evidence="4">SpSt-997</strain>
    </source>
</reference>
<name>A0A8J4HDH5_9PROT</name>
<dbReference type="InterPro" id="IPR000825">
    <property type="entry name" value="SUF_FeS_clus_asmbl_SufBD_core"/>
</dbReference>
<dbReference type="InterPro" id="IPR055346">
    <property type="entry name" value="Fe-S_cluster_assembly_SufBD"/>
</dbReference>
<comment type="caution">
    <text evidence="4">The sequence shown here is derived from an EMBL/GenBank/DDBJ whole genome shotgun (WGS) entry which is preliminary data.</text>
</comment>
<protein>
    <submittedName>
        <fullName evidence="4">Fe-S cluster assembly protein SufD</fullName>
    </submittedName>
</protein>
<organism evidence="4">
    <name type="scientific">Acidicaldus sp</name>
    <dbReference type="NCBI Taxonomy" id="1872105"/>
    <lineage>
        <taxon>Bacteria</taxon>
        <taxon>Pseudomonadati</taxon>
        <taxon>Pseudomonadota</taxon>
        <taxon>Alphaproteobacteria</taxon>
        <taxon>Acetobacterales</taxon>
        <taxon>Acetobacteraceae</taxon>
        <taxon>Acidicaldus</taxon>
    </lineage>
</organism>
<dbReference type="InterPro" id="IPR011542">
    <property type="entry name" value="SUF_FeS_clus_asmbl_SufD"/>
</dbReference>
<dbReference type="PANTHER" id="PTHR43575:SF1">
    <property type="entry name" value="PROTEIN ABCI7, CHLOROPLASTIC"/>
    <property type="match status" value="1"/>
</dbReference>
<evidence type="ECO:0000259" key="3">
    <source>
        <dbReference type="Pfam" id="PF19295"/>
    </source>
</evidence>
<evidence type="ECO:0000313" key="4">
    <source>
        <dbReference type="EMBL" id="HGC44119.1"/>
    </source>
</evidence>
<comment type="similarity">
    <text evidence="1">Belongs to the iron-sulfur cluster assembly SufBD family.</text>
</comment>
<dbReference type="AlphaFoldDB" id="A0A8J4HDH5"/>
<dbReference type="NCBIfam" id="TIGR01981">
    <property type="entry name" value="sufD"/>
    <property type="match status" value="1"/>
</dbReference>
<dbReference type="GO" id="GO:0016226">
    <property type="term" value="P:iron-sulfur cluster assembly"/>
    <property type="evidence" value="ECO:0007669"/>
    <property type="project" value="InterPro"/>
</dbReference>
<evidence type="ECO:0000259" key="2">
    <source>
        <dbReference type="Pfam" id="PF01458"/>
    </source>
</evidence>
<evidence type="ECO:0000256" key="1">
    <source>
        <dbReference type="ARBA" id="ARBA00043967"/>
    </source>
</evidence>
<dbReference type="Pfam" id="PF01458">
    <property type="entry name" value="SUFBD_core"/>
    <property type="match status" value="1"/>
</dbReference>
<dbReference type="InterPro" id="IPR037284">
    <property type="entry name" value="SUF_FeS_clus_asmbl_SufBD_sf"/>
</dbReference>
<proteinExistence type="inferred from homology"/>
<dbReference type="PANTHER" id="PTHR43575">
    <property type="entry name" value="PROTEIN ABCI7, CHLOROPLASTIC"/>
    <property type="match status" value="1"/>
</dbReference>
<feature type="domain" description="SUF system FeS cluster assembly SufBD N-terminal" evidence="3">
    <location>
        <begin position="28"/>
        <end position="144"/>
    </location>
</feature>